<evidence type="ECO:0000256" key="5">
    <source>
        <dbReference type="ARBA" id="ARBA00023015"/>
    </source>
</evidence>
<dbReference type="SUPFAM" id="SSF52540">
    <property type="entry name" value="P-loop containing nucleoside triphosphate hydrolases"/>
    <property type="match status" value="1"/>
</dbReference>
<dbReference type="GO" id="GO:0005524">
    <property type="term" value="F:ATP binding"/>
    <property type="evidence" value="ECO:0007669"/>
    <property type="project" value="UniProtKB-KW"/>
</dbReference>
<evidence type="ECO:0000256" key="8">
    <source>
        <dbReference type="PROSITE-ProRule" id="PRU00169"/>
    </source>
</evidence>
<dbReference type="InterPro" id="IPR025943">
    <property type="entry name" value="Sigma_54_int_dom_ATP-bd_2"/>
</dbReference>
<gene>
    <name evidence="11" type="ORF">EXM22_12430</name>
</gene>
<dbReference type="SUPFAM" id="SSF52172">
    <property type="entry name" value="CheY-like"/>
    <property type="match status" value="1"/>
</dbReference>
<dbReference type="RefSeq" id="WP_149486835.1">
    <property type="nucleotide sequence ID" value="NZ_CP036150.1"/>
</dbReference>
<evidence type="ECO:0000313" key="12">
    <source>
        <dbReference type="Proteomes" id="UP000324209"/>
    </source>
</evidence>
<feature type="domain" description="Response regulatory" evidence="10">
    <location>
        <begin position="2"/>
        <end position="116"/>
    </location>
</feature>
<dbReference type="PANTHER" id="PTHR32071:SF21">
    <property type="entry name" value="TRANSCRIPTIONAL REGULATORY PROTEIN FLGR"/>
    <property type="match status" value="1"/>
</dbReference>
<evidence type="ECO:0000259" key="10">
    <source>
        <dbReference type="PROSITE" id="PS50110"/>
    </source>
</evidence>
<feature type="domain" description="Sigma-54 factor interaction" evidence="9">
    <location>
        <begin position="134"/>
        <end position="363"/>
    </location>
</feature>
<dbReference type="PROSITE" id="PS00688">
    <property type="entry name" value="SIGMA54_INTERACT_3"/>
    <property type="match status" value="1"/>
</dbReference>
<proteinExistence type="predicted"/>
<dbReference type="Proteomes" id="UP000324209">
    <property type="component" value="Chromosome"/>
</dbReference>
<dbReference type="Pfam" id="PF00158">
    <property type="entry name" value="Sigma54_activat"/>
    <property type="match status" value="1"/>
</dbReference>
<dbReference type="GO" id="GO:0000160">
    <property type="term" value="P:phosphorelay signal transduction system"/>
    <property type="evidence" value="ECO:0007669"/>
    <property type="project" value="UniProtKB-KW"/>
</dbReference>
<dbReference type="InterPro" id="IPR011006">
    <property type="entry name" value="CheY-like_superfamily"/>
</dbReference>
<dbReference type="GO" id="GO:0006355">
    <property type="term" value="P:regulation of DNA-templated transcription"/>
    <property type="evidence" value="ECO:0007669"/>
    <property type="project" value="InterPro"/>
</dbReference>
<dbReference type="Pfam" id="PF02954">
    <property type="entry name" value="HTH_8"/>
    <property type="match status" value="1"/>
</dbReference>
<accession>A0A5C1QQ64</accession>
<dbReference type="SUPFAM" id="SSF46689">
    <property type="entry name" value="Homeodomain-like"/>
    <property type="match status" value="1"/>
</dbReference>
<dbReference type="InterPro" id="IPR001789">
    <property type="entry name" value="Sig_transdc_resp-reg_receiver"/>
</dbReference>
<dbReference type="SMART" id="SM00448">
    <property type="entry name" value="REC"/>
    <property type="match status" value="1"/>
</dbReference>
<organism evidence="11 12">
    <name type="scientific">Oceanispirochaeta crateris</name>
    <dbReference type="NCBI Taxonomy" id="2518645"/>
    <lineage>
        <taxon>Bacteria</taxon>
        <taxon>Pseudomonadati</taxon>
        <taxon>Spirochaetota</taxon>
        <taxon>Spirochaetia</taxon>
        <taxon>Spirochaetales</taxon>
        <taxon>Spirochaetaceae</taxon>
        <taxon>Oceanispirochaeta</taxon>
    </lineage>
</organism>
<keyword evidence="6" id="KW-0238">DNA-binding</keyword>
<evidence type="ECO:0000256" key="2">
    <source>
        <dbReference type="ARBA" id="ARBA00022741"/>
    </source>
</evidence>
<name>A0A5C1QQ64_9SPIO</name>
<dbReference type="InterPro" id="IPR027417">
    <property type="entry name" value="P-loop_NTPase"/>
</dbReference>
<dbReference type="KEGG" id="ock:EXM22_12430"/>
<dbReference type="Gene3D" id="1.10.8.60">
    <property type="match status" value="1"/>
</dbReference>
<dbReference type="InterPro" id="IPR025944">
    <property type="entry name" value="Sigma_54_int_dom_CS"/>
</dbReference>
<evidence type="ECO:0000259" key="9">
    <source>
        <dbReference type="PROSITE" id="PS50045"/>
    </source>
</evidence>
<keyword evidence="12" id="KW-1185">Reference proteome</keyword>
<dbReference type="PROSITE" id="PS00676">
    <property type="entry name" value="SIGMA54_INTERACT_2"/>
    <property type="match status" value="1"/>
</dbReference>
<evidence type="ECO:0000256" key="1">
    <source>
        <dbReference type="ARBA" id="ARBA00022553"/>
    </source>
</evidence>
<dbReference type="InterPro" id="IPR058031">
    <property type="entry name" value="AAA_lid_NorR"/>
</dbReference>
<feature type="modified residue" description="4-aspartylphosphate" evidence="8">
    <location>
        <position position="51"/>
    </location>
</feature>
<evidence type="ECO:0000256" key="3">
    <source>
        <dbReference type="ARBA" id="ARBA00022840"/>
    </source>
</evidence>
<dbReference type="EMBL" id="CP036150">
    <property type="protein sequence ID" value="QEN08754.1"/>
    <property type="molecule type" value="Genomic_DNA"/>
</dbReference>
<keyword evidence="2" id="KW-0547">Nucleotide-binding</keyword>
<dbReference type="Gene3D" id="1.10.10.60">
    <property type="entry name" value="Homeodomain-like"/>
    <property type="match status" value="1"/>
</dbReference>
<keyword evidence="7" id="KW-0804">Transcription</keyword>
<evidence type="ECO:0000256" key="7">
    <source>
        <dbReference type="ARBA" id="ARBA00023163"/>
    </source>
</evidence>
<dbReference type="FunFam" id="3.40.50.2300:FF:000018">
    <property type="entry name" value="DNA-binding transcriptional regulator NtrC"/>
    <property type="match status" value="1"/>
</dbReference>
<keyword evidence="5" id="KW-0805">Transcription regulation</keyword>
<dbReference type="PROSITE" id="PS50110">
    <property type="entry name" value="RESPONSE_REGULATORY"/>
    <property type="match status" value="1"/>
</dbReference>
<keyword evidence="3" id="KW-0067">ATP-binding</keyword>
<dbReference type="PRINTS" id="PR01590">
    <property type="entry name" value="HTHFIS"/>
</dbReference>
<protein>
    <submittedName>
        <fullName evidence="11">Sigma-54-dependent Fis family transcriptional regulator</fullName>
    </submittedName>
</protein>
<dbReference type="Gene3D" id="3.40.50.2300">
    <property type="match status" value="1"/>
</dbReference>
<dbReference type="InterPro" id="IPR003593">
    <property type="entry name" value="AAA+_ATPase"/>
</dbReference>
<evidence type="ECO:0000256" key="4">
    <source>
        <dbReference type="ARBA" id="ARBA00023012"/>
    </source>
</evidence>
<evidence type="ECO:0000313" key="11">
    <source>
        <dbReference type="EMBL" id="QEN08754.1"/>
    </source>
</evidence>
<keyword evidence="4" id="KW-0902">Two-component regulatory system</keyword>
<dbReference type="FunFam" id="3.40.50.300:FF:000006">
    <property type="entry name" value="DNA-binding transcriptional regulator NtrC"/>
    <property type="match status" value="1"/>
</dbReference>
<dbReference type="CDD" id="cd00009">
    <property type="entry name" value="AAA"/>
    <property type="match status" value="1"/>
</dbReference>
<dbReference type="InterPro" id="IPR002078">
    <property type="entry name" value="Sigma_54_int"/>
</dbReference>
<evidence type="ECO:0000256" key="6">
    <source>
        <dbReference type="ARBA" id="ARBA00023125"/>
    </source>
</evidence>
<dbReference type="OrthoDB" id="9803970at2"/>
<dbReference type="PANTHER" id="PTHR32071">
    <property type="entry name" value="TRANSCRIPTIONAL REGULATORY PROTEIN"/>
    <property type="match status" value="1"/>
</dbReference>
<dbReference type="Pfam" id="PF00072">
    <property type="entry name" value="Response_reg"/>
    <property type="match status" value="1"/>
</dbReference>
<dbReference type="InterPro" id="IPR009057">
    <property type="entry name" value="Homeodomain-like_sf"/>
</dbReference>
<dbReference type="PROSITE" id="PS50045">
    <property type="entry name" value="SIGMA54_INTERACT_4"/>
    <property type="match status" value="1"/>
</dbReference>
<sequence length="440" mass="49197">MKVLIVDDETNIREIVVKLLNLEGIEGLSAENGFAAQRIVESDDVDIIVSDLKMPGMDGLELLAWLKEKSFDIPMIMISAFGQADDAVKALKLGAYDYMVKPFEPDVLIHRIKNAANAQSLKRALYSKEQNDSYIAHSSRMKQMKKRIQRIAPTPSTVLITGESGSGKEVTARYIHQLSGHAEGPFLSINVGGVPEELLESELFGHEKGAFTGADRRKIGLFEAAAEGTLFLDEIGEMSSGMQVKLLRVLQEKRIRRLGGIEEIPIKARIISATNKTLEDSVKKGSFREDLFYRLNVARLELPPLRERKEDIIPLASLLLKNLNLKMGSSINNISPEAVMLLESYSFPGNIRELENILERACIYVDETTIRPEDLELPSSTGVVHVQEKPGTLRAMEKELILESLLRWEGNRTKAAQELGITRRTIQNKLIEYGMADRLD</sequence>
<dbReference type="Pfam" id="PF25601">
    <property type="entry name" value="AAA_lid_14"/>
    <property type="match status" value="1"/>
</dbReference>
<reference evidence="11 12" key="1">
    <citation type="submission" date="2019-02" db="EMBL/GenBank/DDBJ databases">
        <title>Complete Genome Sequence and Methylome Analysis of free living Spirochaetas.</title>
        <authorList>
            <person name="Fomenkov A."/>
            <person name="Dubinina G."/>
            <person name="Leshcheva N."/>
            <person name="Mikheeva N."/>
            <person name="Grabovich M."/>
            <person name="Vincze T."/>
            <person name="Roberts R.J."/>
        </authorList>
    </citation>
    <scope>NUCLEOTIDE SEQUENCE [LARGE SCALE GENOMIC DNA]</scope>
    <source>
        <strain evidence="11 12">K2</strain>
    </source>
</reference>
<dbReference type="SMART" id="SM00382">
    <property type="entry name" value="AAA"/>
    <property type="match status" value="1"/>
</dbReference>
<dbReference type="GO" id="GO:0043565">
    <property type="term" value="F:sequence-specific DNA binding"/>
    <property type="evidence" value="ECO:0007669"/>
    <property type="project" value="InterPro"/>
</dbReference>
<dbReference type="InterPro" id="IPR002197">
    <property type="entry name" value="HTH_Fis"/>
</dbReference>
<dbReference type="AlphaFoldDB" id="A0A5C1QQ64"/>
<dbReference type="Gene3D" id="3.40.50.300">
    <property type="entry name" value="P-loop containing nucleotide triphosphate hydrolases"/>
    <property type="match status" value="1"/>
</dbReference>
<keyword evidence="1 8" id="KW-0597">Phosphoprotein</keyword>